<dbReference type="SUPFAM" id="SSF48371">
    <property type="entry name" value="ARM repeat"/>
    <property type="match status" value="1"/>
</dbReference>
<dbReference type="EMBL" id="NHYE01005650">
    <property type="protein sequence ID" value="PPQ65594.1"/>
    <property type="molecule type" value="Genomic_DNA"/>
</dbReference>
<evidence type="ECO:0000313" key="8">
    <source>
        <dbReference type="Proteomes" id="UP000284706"/>
    </source>
</evidence>
<dbReference type="InterPro" id="IPR016024">
    <property type="entry name" value="ARM-type_fold"/>
</dbReference>
<feature type="domain" description="Pre-rRNA-processing protein RIX1 N-terminal" evidence="6">
    <location>
        <begin position="8"/>
        <end position="190"/>
    </location>
</feature>
<keyword evidence="4" id="KW-0539">Nucleus</keyword>
<evidence type="ECO:0000256" key="2">
    <source>
        <dbReference type="ARBA" id="ARBA00010511"/>
    </source>
</evidence>
<dbReference type="Proteomes" id="UP000284706">
    <property type="component" value="Unassembled WGS sequence"/>
</dbReference>
<dbReference type="FunCoup" id="A0A409VH52">
    <property type="interactions" value="159"/>
</dbReference>
<feature type="region of interest" description="Disordered" evidence="5">
    <location>
        <begin position="443"/>
        <end position="464"/>
    </location>
</feature>
<evidence type="ECO:0000256" key="5">
    <source>
        <dbReference type="SAM" id="MobiDB-lite"/>
    </source>
</evidence>
<feature type="region of interest" description="Disordered" evidence="5">
    <location>
        <begin position="666"/>
        <end position="702"/>
    </location>
</feature>
<dbReference type="InParanoid" id="A0A409VH52"/>
<dbReference type="PANTHER" id="PTHR34105">
    <property type="entry name" value="PROLINE-, GLUTAMIC ACID- AND LEUCINE-RICH PROTEIN 1"/>
    <property type="match status" value="1"/>
</dbReference>
<organism evidence="7 8">
    <name type="scientific">Gymnopilus dilepis</name>
    <dbReference type="NCBI Taxonomy" id="231916"/>
    <lineage>
        <taxon>Eukaryota</taxon>
        <taxon>Fungi</taxon>
        <taxon>Dikarya</taxon>
        <taxon>Basidiomycota</taxon>
        <taxon>Agaricomycotina</taxon>
        <taxon>Agaricomycetes</taxon>
        <taxon>Agaricomycetidae</taxon>
        <taxon>Agaricales</taxon>
        <taxon>Agaricineae</taxon>
        <taxon>Hymenogastraceae</taxon>
        <taxon>Gymnopilus</taxon>
    </lineage>
</organism>
<feature type="region of interest" description="Disordered" evidence="5">
    <location>
        <begin position="742"/>
        <end position="766"/>
    </location>
</feature>
<name>A0A409VH52_9AGAR</name>
<dbReference type="AlphaFoldDB" id="A0A409VH52"/>
<evidence type="ECO:0000313" key="7">
    <source>
        <dbReference type="EMBL" id="PPQ65594.1"/>
    </source>
</evidence>
<dbReference type="Pfam" id="PF08167">
    <property type="entry name" value="RIX1"/>
    <property type="match status" value="1"/>
</dbReference>
<evidence type="ECO:0000256" key="3">
    <source>
        <dbReference type="ARBA" id="ARBA00021502"/>
    </source>
</evidence>
<dbReference type="GO" id="GO:0005634">
    <property type="term" value="C:nucleus"/>
    <property type="evidence" value="ECO:0007669"/>
    <property type="project" value="UniProtKB-SubCell"/>
</dbReference>
<gene>
    <name evidence="7" type="ORF">CVT26_000543</name>
</gene>
<reference evidence="7 8" key="1">
    <citation type="journal article" date="2018" name="Evol. Lett.">
        <title>Horizontal gene cluster transfer increased hallucinogenic mushroom diversity.</title>
        <authorList>
            <person name="Reynolds H.T."/>
            <person name="Vijayakumar V."/>
            <person name="Gluck-Thaler E."/>
            <person name="Korotkin H.B."/>
            <person name="Matheny P.B."/>
            <person name="Slot J.C."/>
        </authorList>
    </citation>
    <scope>NUCLEOTIDE SEQUENCE [LARGE SCALE GENOMIC DNA]</scope>
    <source>
        <strain evidence="7 8">SRW20</strain>
    </source>
</reference>
<comment type="similarity">
    <text evidence="2">Belongs to the RIX1/PELP1 family.</text>
</comment>
<dbReference type="InterPro" id="IPR012583">
    <property type="entry name" value="RIX1_N"/>
</dbReference>
<dbReference type="OrthoDB" id="20900at2759"/>
<evidence type="ECO:0000256" key="1">
    <source>
        <dbReference type="ARBA" id="ARBA00004123"/>
    </source>
</evidence>
<protein>
    <recommendedName>
        <fullName evidence="3">Pre-rRNA-processing protein RIX1</fullName>
    </recommendedName>
</protein>
<comment type="subcellular location">
    <subcellularLocation>
        <location evidence="1">Nucleus</location>
    </subcellularLocation>
</comment>
<evidence type="ECO:0000256" key="4">
    <source>
        <dbReference type="ARBA" id="ARBA00023242"/>
    </source>
</evidence>
<evidence type="ECO:0000259" key="6">
    <source>
        <dbReference type="Pfam" id="PF08167"/>
    </source>
</evidence>
<proteinExistence type="inferred from homology"/>
<accession>A0A409VH52</accession>
<dbReference type="STRING" id="231916.A0A409VH52"/>
<sequence>MEPGSHLKSLLQTQLASDASAARYLPYCLSTLTAESLLPSSHLTKWSTRIHSLLHSKEPSARWAGLCLAHKSATLSRGLMIDVAASWITAVLPMLSRSEPLPVLKAAIRLLRTTLTTAIDIPEFYRQVCVPNAIKFTSAVASVVENNSDTQLCALCLDTLTQIITLYPSAHRASSASLSNLSLRYLNGSPTGLSDKEKVAAASRLYAVLPLIGGKVGAINLWRKSVDETLAFGWSAFHSLRTTFAIAKGFDRPPLGEDPQVGVPANLDRLRCKFIAVPLFSLESSEAQFQLFRSTAIQRPVQVPVGSVIKFVSTLLTCSAEGKASCSMYLNMDILLTLDVDGFIDPLIHGMEIAVVPHMWTLGCTLLVDLTQHFPSHLNPHSGQLLSVLAFQLDQKLHSQQRLQFLRAVESLLKQCHASESSILPGRLVKAIMPSITSLLSSPSSGNVAKGETTTSKERNGKKRARNYEGDEVFRATRGCLFPTADDREVLLLSIQSVQLLFKNPNLSPTLQSAIARIFISILLFLPKIPASSLSDDTGFLERVKNEVRRFAFDIASGTTSVMGKALPFIIEETIASSSSEMLGGISLLLHPRLPPLVRSMPHVEALALWKAEESQDEAETLSRMMASGPGVEKIDILGDVVMEDDQIQTDSPAEVHERILPTVPKSTMPDERLTKSTVPPPSQSIIYDGTHGSPSSQPSLAEEIGEDLAVKPLSGPTFRTVTNTDTMAVGVSQSTLAVFVPDDEDGNEEMPEINMESDSETDSSS</sequence>
<comment type="caution">
    <text evidence="7">The sequence shown here is derived from an EMBL/GenBank/DDBJ whole genome shotgun (WGS) entry which is preliminary data.</text>
</comment>
<dbReference type="PANTHER" id="PTHR34105:SF1">
    <property type="entry name" value="PROLINE-, GLUTAMIC ACID- AND LEUCINE-RICH PROTEIN 1"/>
    <property type="match status" value="1"/>
</dbReference>
<dbReference type="GO" id="GO:0006364">
    <property type="term" value="P:rRNA processing"/>
    <property type="evidence" value="ECO:0007669"/>
    <property type="project" value="TreeGrafter"/>
</dbReference>
<keyword evidence="8" id="KW-1185">Reference proteome</keyword>